<dbReference type="PROSITE" id="PS50077">
    <property type="entry name" value="HEAT_REPEAT"/>
    <property type="match status" value="1"/>
</dbReference>
<feature type="domain" description="DUF4132" evidence="1">
    <location>
        <begin position="962"/>
        <end position="1120"/>
    </location>
</feature>
<gene>
    <name evidence="2" type="ORF">ACI2JU_02250</name>
</gene>
<evidence type="ECO:0000313" key="3">
    <source>
        <dbReference type="Proteomes" id="UP001620262"/>
    </source>
</evidence>
<evidence type="ECO:0000313" key="2">
    <source>
        <dbReference type="EMBL" id="MFK3862691.1"/>
    </source>
</evidence>
<evidence type="ECO:0000259" key="1">
    <source>
        <dbReference type="Pfam" id="PF13569"/>
    </source>
</evidence>
<dbReference type="InterPro" id="IPR025406">
    <property type="entry name" value="DUF4132"/>
</dbReference>
<accession>A0ABW8KS83</accession>
<dbReference type="Pfam" id="PF13569">
    <property type="entry name" value="DUF4132"/>
    <property type="match status" value="1"/>
</dbReference>
<protein>
    <submittedName>
        <fullName evidence="2">DUF4132 domain-containing protein</fullName>
    </submittedName>
</protein>
<dbReference type="Gene3D" id="1.25.10.10">
    <property type="entry name" value="Leucine-rich Repeat Variant"/>
    <property type="match status" value="1"/>
</dbReference>
<organism evidence="2 3">
    <name type="scientific">Pseudoalteromonas rhizosphaerae</name>
    <dbReference type="NCBI Taxonomy" id="2518973"/>
    <lineage>
        <taxon>Bacteria</taxon>
        <taxon>Pseudomonadati</taxon>
        <taxon>Pseudomonadota</taxon>
        <taxon>Gammaproteobacteria</taxon>
        <taxon>Alteromonadales</taxon>
        <taxon>Pseudoalteromonadaceae</taxon>
        <taxon>Pseudoalteromonas</taxon>
    </lineage>
</organism>
<keyword evidence="3" id="KW-1185">Reference proteome</keyword>
<comment type="caution">
    <text evidence="2">The sequence shown here is derived from an EMBL/GenBank/DDBJ whole genome shotgun (WGS) entry which is preliminary data.</text>
</comment>
<dbReference type="InterPro" id="IPR011989">
    <property type="entry name" value="ARM-like"/>
</dbReference>
<name>A0ABW8KS83_9GAMM</name>
<dbReference type="InterPro" id="IPR021133">
    <property type="entry name" value="HEAT_type_2"/>
</dbReference>
<dbReference type="RefSeq" id="WP_404674619.1">
    <property type="nucleotide sequence ID" value="NZ_JBJDOT010000002.1"/>
</dbReference>
<dbReference type="InterPro" id="IPR016024">
    <property type="entry name" value="ARM-type_fold"/>
</dbReference>
<proteinExistence type="predicted"/>
<dbReference type="EMBL" id="JBJDOT010000002">
    <property type="protein sequence ID" value="MFK3862691.1"/>
    <property type="molecule type" value="Genomic_DNA"/>
</dbReference>
<dbReference type="Proteomes" id="UP001620262">
    <property type="component" value="Unassembled WGS sequence"/>
</dbReference>
<sequence length="1242" mass="142198">MLNTLNTPPNTDIAELLTLACKGYEIAESGLAHNVTHYLLHGENPRCLITLAQLPDTKSKQAPGCYDWEAAEAMWQVLMSTQSQQLDFLHRLGLVVACFNEPYFDAFSHVLSSFDNWFAYLLNFLNRQFKTHTASSVEQLPNRHTLLELLKIYQLPSWYIDAFILERNNKYVPAEYAQYLLTHTNWLSVSNKPDFDQQLQQLHSEGRYIFCCQLTKYCELPNTLLPLVMTLADDSTNKVRQAAALAFTRLDTAIWVNYLKKHYQSANTTTQAHWITLISRYDAAQPLLAQWLSETKSNVLQQQITQAQHEYQLIQKSQYFDWPLPSLPPLSISHDFPERWLDVCQQVLSTEIAKAEQEIATAQEALLDYPQNCHQRQQSLASDRDDLQGLRSLTPEQLAQALAQLQQRQIQTQPGYDIIYRLVDNKYAAQIIGEAKLMNQSDAQLVHFFLLATGLFYGLSTVLEEPHPSKLIQRDIKDIRQLQPVLHPFGISPSDLTNYILDIRHEPSGSLPIALESFEIWPLFAHYPQTMTLALDGQLSSATFSSSTDSWIIESLLNDRIDSTRITEQALALLADFPAIPPYWLERIYQLAFDNRKHVRKLAQYAVQQHELLIEKITTGLASSNKETRSLTAQWLTHLQHPDAKPALQDAITTEKDTTTRNQLLDALQQCGGDISYFITPAILAEEAATGLKKAAPKHMAWLQQAMLPTCHFRHGDPVEPSIIYWWCVLAVKLKQPQGSNLLRLYLSLLDDDSQARLGHFLLSAFISQDTLAPSDQQAHDYAQANKQREYNRYQDLAQYDWGQKYATRTLLDAYNACYNLYKSQLHGSAIKEKGLLALINGGNPQALLALIQPYMKKHYLRRTQIEAMISALAHINDTVIIQFMLSIARQHRTQSIQALARELVGKIAKRNSWTTDELADRTIQTTGLEHIQDPTPFSFGNRALQLQLSDSLKLQLINEEGKVIKSLPQPRKEDSEDQINQTKKWFSGCKKELKQVIEQQHARLYAAMITERHWPLNEWHEYLHQHPVMFRLLQRTLWQVQLDNDWHTFRPTEDGSLVDVNDEEVTLTSGASIRLLSANQLDKAALKAWQLHLKDYKIKPLFEQLKSADISVTPKQISLEHHLGLMSDAFTLRGLLTKLGYQRGETEDGAFFNYYEKSFEQVGLRIQFEFSGNYLPEENEPAAIYGCKILQQIQGSRTRNRYKTIPLAQAPANLLNAIALDYQHVAKKCHADPNWLSKLPW</sequence>
<reference evidence="2 3" key="1">
    <citation type="submission" date="2024-11" db="EMBL/GenBank/DDBJ databases">
        <title>The Natural Products Discovery Center: Release of the First 8490 Sequenced Strains for Exploring Actinobacteria Biosynthetic Diversity.</title>
        <authorList>
            <person name="Kalkreuter E."/>
            <person name="Kautsar S.A."/>
            <person name="Yang D."/>
            <person name="Bader C.D."/>
            <person name="Teijaro C.N."/>
            <person name="Fluegel L."/>
            <person name="Davis C.M."/>
            <person name="Simpson J.R."/>
            <person name="Lauterbach L."/>
            <person name="Steele A.D."/>
            <person name="Gui C."/>
            <person name="Meng S."/>
            <person name="Li G."/>
            <person name="Viehrig K."/>
            <person name="Ye F."/>
            <person name="Su P."/>
            <person name="Kiefer A.F."/>
            <person name="Nichols A."/>
            <person name="Cepeda A.J."/>
            <person name="Yan W."/>
            <person name="Fan B."/>
            <person name="Jiang Y."/>
            <person name="Adhikari A."/>
            <person name="Zheng C.-J."/>
            <person name="Schuster L."/>
            <person name="Cowan T.M."/>
            <person name="Smanski M.J."/>
            <person name="Chevrette M.G."/>
            <person name="De Carvalho L.P.S."/>
            <person name="Shen B."/>
        </authorList>
    </citation>
    <scope>NUCLEOTIDE SEQUENCE [LARGE SCALE GENOMIC DNA]</scope>
    <source>
        <strain evidence="2 3">NPDC078403</strain>
    </source>
</reference>
<dbReference type="SUPFAM" id="SSF48371">
    <property type="entry name" value="ARM repeat"/>
    <property type="match status" value="1"/>
</dbReference>